<dbReference type="SUPFAM" id="SSF52540">
    <property type="entry name" value="P-loop containing nucleoside triphosphate hydrolases"/>
    <property type="match status" value="1"/>
</dbReference>
<dbReference type="PANTHER" id="PTHR36978:SF3">
    <property type="entry name" value="P-LOOP CONTAINING NUCLEOSIDE TRIPHOSPHATE HYDROLASE PROTEIN"/>
    <property type="match status" value="1"/>
</dbReference>
<gene>
    <name evidence="1" type="ORF">N7456_009616</name>
</gene>
<sequence>MVRFINDSRTAPTDQVPVQVIGAGLPRTATSSLQAALEQLGFNPCLHMAQVLPHPKRIQLLIDAAKEEDTARRQKLVHQLTDGYPAVTDMPAVFFLEDLMDLHPEAKVVLGVRSNPELWSQSIEESFRFFFSPRFFFVGLLWQTDRLWYQMNMYIIEWCQRKFGQMDVFQPAMYELYNQAVREAAKKRGREVLEFKAEDGWKPLCDYLGKDVPTAPFPRVNEKKTFTIIKTIFIAKGLASWMALGGATWFAWRYIGKTTFGC</sequence>
<protein>
    <recommendedName>
        <fullName evidence="3">NAD dependent epimerase/dehydratase</fullName>
    </recommendedName>
</protein>
<dbReference type="Pfam" id="PF17784">
    <property type="entry name" value="Sulfotransfer_4"/>
    <property type="match status" value="1"/>
</dbReference>
<dbReference type="PANTHER" id="PTHR36978">
    <property type="entry name" value="P-LOOP CONTAINING NUCLEOTIDE TRIPHOSPHATE HYDROLASE"/>
    <property type="match status" value="1"/>
</dbReference>
<comment type="caution">
    <text evidence="1">The sequence shown here is derived from an EMBL/GenBank/DDBJ whole genome shotgun (WGS) entry which is preliminary data.</text>
</comment>
<name>A0A9W9F4Z6_9EURO</name>
<dbReference type="EMBL" id="JAPQKH010000006">
    <property type="protein sequence ID" value="KAJ5093755.1"/>
    <property type="molecule type" value="Genomic_DNA"/>
</dbReference>
<dbReference type="Proteomes" id="UP001149165">
    <property type="component" value="Unassembled WGS sequence"/>
</dbReference>
<evidence type="ECO:0000313" key="1">
    <source>
        <dbReference type="EMBL" id="KAJ5093755.1"/>
    </source>
</evidence>
<reference evidence="1" key="1">
    <citation type="submission" date="2022-11" db="EMBL/GenBank/DDBJ databases">
        <authorList>
            <person name="Petersen C."/>
        </authorList>
    </citation>
    <scope>NUCLEOTIDE SEQUENCE</scope>
    <source>
        <strain evidence="1">IBT 30069</strain>
    </source>
</reference>
<dbReference type="InterPro" id="IPR040632">
    <property type="entry name" value="Sulfotransfer_4"/>
</dbReference>
<organism evidence="1 2">
    <name type="scientific">Penicillium angulare</name>
    <dbReference type="NCBI Taxonomy" id="116970"/>
    <lineage>
        <taxon>Eukaryota</taxon>
        <taxon>Fungi</taxon>
        <taxon>Dikarya</taxon>
        <taxon>Ascomycota</taxon>
        <taxon>Pezizomycotina</taxon>
        <taxon>Eurotiomycetes</taxon>
        <taxon>Eurotiomycetidae</taxon>
        <taxon>Eurotiales</taxon>
        <taxon>Aspergillaceae</taxon>
        <taxon>Penicillium</taxon>
    </lineage>
</organism>
<evidence type="ECO:0000313" key="2">
    <source>
        <dbReference type="Proteomes" id="UP001149165"/>
    </source>
</evidence>
<dbReference type="Gene3D" id="3.40.50.300">
    <property type="entry name" value="P-loop containing nucleotide triphosphate hydrolases"/>
    <property type="match status" value="1"/>
</dbReference>
<dbReference type="InterPro" id="IPR027417">
    <property type="entry name" value="P-loop_NTPase"/>
</dbReference>
<reference evidence="1" key="2">
    <citation type="journal article" date="2023" name="IMA Fungus">
        <title>Comparative genomic study of the Penicillium genus elucidates a diverse pangenome and 15 lateral gene transfer events.</title>
        <authorList>
            <person name="Petersen C."/>
            <person name="Sorensen T."/>
            <person name="Nielsen M.R."/>
            <person name="Sondergaard T.E."/>
            <person name="Sorensen J.L."/>
            <person name="Fitzpatrick D.A."/>
            <person name="Frisvad J.C."/>
            <person name="Nielsen K.L."/>
        </authorList>
    </citation>
    <scope>NUCLEOTIDE SEQUENCE</scope>
    <source>
        <strain evidence="1">IBT 30069</strain>
    </source>
</reference>
<keyword evidence="2" id="KW-1185">Reference proteome</keyword>
<evidence type="ECO:0008006" key="3">
    <source>
        <dbReference type="Google" id="ProtNLM"/>
    </source>
</evidence>
<proteinExistence type="predicted"/>
<dbReference type="OrthoDB" id="408152at2759"/>
<dbReference type="AlphaFoldDB" id="A0A9W9F4Z6"/>
<accession>A0A9W9F4Z6</accession>